<evidence type="ECO:0000256" key="7">
    <source>
        <dbReference type="RuleBase" id="RU000461"/>
    </source>
</evidence>
<dbReference type="OrthoDB" id="2789670at2759"/>
<dbReference type="GeneID" id="110084706"/>
<dbReference type="PRINTS" id="PR00385">
    <property type="entry name" value="P450"/>
</dbReference>
<evidence type="ECO:0000256" key="8">
    <source>
        <dbReference type="SAM" id="Phobius"/>
    </source>
</evidence>
<keyword evidence="9" id="KW-1185">Reference proteome</keyword>
<name>A0A6J0UGY9_9SAUR</name>
<dbReference type="AlphaFoldDB" id="A0A6J0UGY9"/>
<evidence type="ECO:0000256" key="4">
    <source>
        <dbReference type="ARBA" id="ARBA00022723"/>
    </source>
</evidence>
<dbReference type="InterPro" id="IPR017972">
    <property type="entry name" value="Cyt_P450_CS"/>
</dbReference>
<feature type="transmembrane region" description="Helical" evidence="8">
    <location>
        <begin position="6"/>
        <end position="29"/>
    </location>
</feature>
<keyword evidence="8" id="KW-0472">Membrane</keyword>
<dbReference type="GO" id="GO:0005737">
    <property type="term" value="C:cytoplasm"/>
    <property type="evidence" value="ECO:0007669"/>
    <property type="project" value="TreeGrafter"/>
</dbReference>
<reference evidence="10" key="1">
    <citation type="submission" date="2025-08" db="UniProtKB">
        <authorList>
            <consortium name="RefSeq"/>
        </authorList>
    </citation>
    <scope>IDENTIFICATION</scope>
</reference>
<keyword evidence="5 6" id="KW-0408">Iron</keyword>
<dbReference type="SUPFAM" id="SSF48264">
    <property type="entry name" value="Cytochrome P450"/>
    <property type="match status" value="1"/>
</dbReference>
<dbReference type="GO" id="GO:0006805">
    <property type="term" value="P:xenobiotic metabolic process"/>
    <property type="evidence" value="ECO:0007669"/>
    <property type="project" value="TreeGrafter"/>
</dbReference>
<dbReference type="GO" id="GO:0006082">
    <property type="term" value="P:organic acid metabolic process"/>
    <property type="evidence" value="ECO:0007669"/>
    <property type="project" value="TreeGrafter"/>
</dbReference>
<dbReference type="InParanoid" id="A0A6J0UGY9"/>
<dbReference type="KEGG" id="pvt:110084706"/>
<dbReference type="RefSeq" id="XP_020659966.2">
    <property type="nucleotide sequence ID" value="XM_020804307.2"/>
</dbReference>
<dbReference type="Proteomes" id="UP001652642">
    <property type="component" value="Chromosome 13"/>
</dbReference>
<dbReference type="GO" id="GO:0016712">
    <property type="term" value="F:oxidoreductase activity, acting on paired donors, with incorporation or reduction of molecular oxygen, reduced flavin or flavoprotein as one donor, and incorporation of one atom of oxygen"/>
    <property type="evidence" value="ECO:0007669"/>
    <property type="project" value="TreeGrafter"/>
</dbReference>
<keyword evidence="7" id="KW-0503">Monooxygenase</keyword>
<dbReference type="InterPro" id="IPR001128">
    <property type="entry name" value="Cyt_P450"/>
</dbReference>
<keyword evidence="3 6" id="KW-0349">Heme</keyword>
<dbReference type="GO" id="GO:0005506">
    <property type="term" value="F:iron ion binding"/>
    <property type="evidence" value="ECO:0007669"/>
    <property type="project" value="InterPro"/>
</dbReference>
<dbReference type="Pfam" id="PF00067">
    <property type="entry name" value="p450"/>
    <property type="match status" value="1"/>
</dbReference>
<evidence type="ECO:0000256" key="2">
    <source>
        <dbReference type="ARBA" id="ARBA00010617"/>
    </source>
</evidence>
<sequence length="500" mass="57473">MAPWLGVLLSLNTTVLLCILLLILMFLALSSPGKSSLRFPPGPRPLPIIGNLHLLDIRRQDLSYMKISEEYGPVFSLFFGSQRVVVVTGYEAVTEALMSKGSEFVDRPVVPVFHHMNHENGLFFSVGDLWKTTRRFTLSSLRELGMGKTRLERRIHEELLFLMEKIRAFKGEAFDLLEFSGAATNVAFTLFFGDRFDYADPIFNIFLRNVHEIIGLLGVPHLQIYNVYPYLGFLFKPHKTILKRSHETFAVLKKFVRMGKQNINENHLESYVDKVVFQQQEEEKHKEKNTFYDDNILSSLLDLVIAGTETTATTIRWAIVLMMKYPDIQKKVQEEIHGVLGTERLPTYEDRKQLPFTEAVIHEIQRFASVVPQFPRSTAVDTHFRGYFIPKGTMVIPSLTSVLYDKTQWETPFQFNPNHFLDDKGNYVKKEAFIPFSIGRRNCPGEAMGRMEVFLFFAGLLQKFTFRPPHGVTEADLDLSYVSAFTRRPQSYSTRAVPCT</sequence>
<evidence type="ECO:0000313" key="10">
    <source>
        <dbReference type="RefSeq" id="XP_020659966.2"/>
    </source>
</evidence>
<dbReference type="GO" id="GO:0020037">
    <property type="term" value="F:heme binding"/>
    <property type="evidence" value="ECO:0007669"/>
    <property type="project" value="InterPro"/>
</dbReference>
<dbReference type="PANTHER" id="PTHR24300">
    <property type="entry name" value="CYTOCHROME P450 508A4-RELATED"/>
    <property type="match status" value="1"/>
</dbReference>
<accession>A0A6J0UGY9</accession>
<comment type="cofactor">
    <cofactor evidence="1 6">
        <name>heme</name>
        <dbReference type="ChEBI" id="CHEBI:30413"/>
    </cofactor>
</comment>
<evidence type="ECO:0000256" key="6">
    <source>
        <dbReference type="PIRSR" id="PIRSR602401-1"/>
    </source>
</evidence>
<evidence type="ECO:0000256" key="1">
    <source>
        <dbReference type="ARBA" id="ARBA00001971"/>
    </source>
</evidence>
<dbReference type="InterPro" id="IPR002401">
    <property type="entry name" value="Cyt_P450_E_grp-I"/>
</dbReference>
<organism evidence="9 10">
    <name type="scientific">Pogona vitticeps</name>
    <name type="common">central bearded dragon</name>
    <dbReference type="NCBI Taxonomy" id="103695"/>
    <lineage>
        <taxon>Eukaryota</taxon>
        <taxon>Metazoa</taxon>
        <taxon>Chordata</taxon>
        <taxon>Craniata</taxon>
        <taxon>Vertebrata</taxon>
        <taxon>Euteleostomi</taxon>
        <taxon>Lepidosauria</taxon>
        <taxon>Squamata</taxon>
        <taxon>Bifurcata</taxon>
        <taxon>Unidentata</taxon>
        <taxon>Episquamata</taxon>
        <taxon>Toxicofera</taxon>
        <taxon>Iguania</taxon>
        <taxon>Acrodonta</taxon>
        <taxon>Agamidae</taxon>
        <taxon>Amphibolurinae</taxon>
        <taxon>Pogona</taxon>
    </lineage>
</organism>
<dbReference type="GO" id="GO:0046222">
    <property type="term" value="P:aflatoxin metabolic process"/>
    <property type="evidence" value="ECO:0007669"/>
    <property type="project" value="UniProtKB-ARBA"/>
</dbReference>
<dbReference type="PANTHER" id="PTHR24300:SF291">
    <property type="entry name" value="CYTOCHROME P450 2W1"/>
    <property type="match status" value="1"/>
</dbReference>
<keyword evidence="8" id="KW-0812">Transmembrane</keyword>
<dbReference type="PROSITE" id="PS00086">
    <property type="entry name" value="CYTOCHROME_P450"/>
    <property type="match status" value="1"/>
</dbReference>
<evidence type="ECO:0000256" key="3">
    <source>
        <dbReference type="ARBA" id="ARBA00022617"/>
    </source>
</evidence>
<keyword evidence="8" id="KW-1133">Transmembrane helix</keyword>
<dbReference type="InterPro" id="IPR050182">
    <property type="entry name" value="Cytochrome_P450_fam2"/>
</dbReference>
<evidence type="ECO:0000313" key="9">
    <source>
        <dbReference type="Proteomes" id="UP001652642"/>
    </source>
</evidence>
<dbReference type="PRINTS" id="PR00463">
    <property type="entry name" value="EP450I"/>
</dbReference>
<comment type="similarity">
    <text evidence="2 7">Belongs to the cytochrome P450 family.</text>
</comment>
<dbReference type="InterPro" id="IPR036396">
    <property type="entry name" value="Cyt_P450_sf"/>
</dbReference>
<keyword evidence="7" id="KW-0560">Oxidoreductase</keyword>
<feature type="binding site" description="axial binding residue" evidence="6">
    <location>
        <position position="443"/>
    </location>
    <ligand>
        <name>heme</name>
        <dbReference type="ChEBI" id="CHEBI:30413"/>
    </ligand>
    <ligandPart>
        <name>Fe</name>
        <dbReference type="ChEBI" id="CHEBI:18248"/>
    </ligandPart>
</feature>
<evidence type="ECO:0000256" key="5">
    <source>
        <dbReference type="ARBA" id="ARBA00023004"/>
    </source>
</evidence>
<keyword evidence="4 6" id="KW-0479">Metal-binding</keyword>
<protein>
    <submittedName>
        <fullName evidence="10">Cytochrome P450 2W1-like</fullName>
    </submittedName>
</protein>
<dbReference type="Gene3D" id="1.10.630.10">
    <property type="entry name" value="Cytochrome P450"/>
    <property type="match status" value="1"/>
</dbReference>
<gene>
    <name evidence="10" type="primary">LOC110084706</name>
</gene>
<proteinExistence type="inferred from homology"/>